<feature type="transmembrane region" description="Helical" evidence="2">
    <location>
        <begin position="97"/>
        <end position="117"/>
    </location>
</feature>
<evidence type="ECO:0000256" key="2">
    <source>
        <dbReference type="SAM" id="Phobius"/>
    </source>
</evidence>
<feature type="region of interest" description="Disordered" evidence="1">
    <location>
        <begin position="173"/>
        <end position="210"/>
    </location>
</feature>
<evidence type="ECO:0000313" key="3">
    <source>
        <dbReference type="EMBL" id="RKU44071.1"/>
    </source>
</evidence>
<evidence type="ECO:0000256" key="1">
    <source>
        <dbReference type="SAM" id="MobiDB-lite"/>
    </source>
</evidence>
<gene>
    <name evidence="3" type="ORF">DL546_006756</name>
</gene>
<dbReference type="EMBL" id="QVQW01000035">
    <property type="protein sequence ID" value="RKU44071.1"/>
    <property type="molecule type" value="Genomic_DNA"/>
</dbReference>
<feature type="transmembrane region" description="Helical" evidence="2">
    <location>
        <begin position="69"/>
        <end position="91"/>
    </location>
</feature>
<sequence>MAMTRRASELASLCQHQADRVFPPSQRRAAWDNTLDFASRRPAVFTFLAILTSLTLPPLALFATFASTLFVLSLGAAILFTLFWTGAALLLLAPTLFISSLVAIFLWAWTVTSFIMARSIARFFGFEISPNGQVRRENRAVVPFGGVDGKVGGNIEVGGKRFKVEGEIDGKTGGTAWKKEVGENGANGGFRKGDWKGDHLPARVSPLDGN</sequence>
<keyword evidence="2" id="KW-1133">Transmembrane helix</keyword>
<dbReference type="Proteomes" id="UP000275385">
    <property type="component" value="Unassembled WGS sequence"/>
</dbReference>
<keyword evidence="2" id="KW-0472">Membrane</keyword>
<dbReference type="OrthoDB" id="3928876at2759"/>
<reference evidence="3 4" key="1">
    <citation type="submission" date="2018-08" db="EMBL/GenBank/DDBJ databases">
        <title>Draft genome of the lignicolous fungus Coniochaeta pulveracea.</title>
        <authorList>
            <person name="Borstlap C.J."/>
            <person name="De Witt R.N."/>
            <person name="Botha A."/>
            <person name="Volschenk H."/>
        </authorList>
    </citation>
    <scope>NUCLEOTIDE SEQUENCE [LARGE SCALE GENOMIC DNA]</scope>
    <source>
        <strain evidence="3 4">CAB683</strain>
    </source>
</reference>
<feature type="compositionally biased region" description="Basic and acidic residues" evidence="1">
    <location>
        <begin position="191"/>
        <end position="201"/>
    </location>
</feature>
<keyword evidence="4" id="KW-1185">Reference proteome</keyword>
<keyword evidence="2" id="KW-0812">Transmembrane</keyword>
<name>A0A420Y868_9PEZI</name>
<organism evidence="3 4">
    <name type="scientific">Coniochaeta pulveracea</name>
    <dbReference type="NCBI Taxonomy" id="177199"/>
    <lineage>
        <taxon>Eukaryota</taxon>
        <taxon>Fungi</taxon>
        <taxon>Dikarya</taxon>
        <taxon>Ascomycota</taxon>
        <taxon>Pezizomycotina</taxon>
        <taxon>Sordariomycetes</taxon>
        <taxon>Sordariomycetidae</taxon>
        <taxon>Coniochaetales</taxon>
        <taxon>Coniochaetaceae</taxon>
        <taxon>Coniochaeta</taxon>
    </lineage>
</organism>
<dbReference type="Pfam" id="PF16015">
    <property type="entry name" value="Promethin"/>
    <property type="match status" value="1"/>
</dbReference>
<comment type="caution">
    <text evidence="3">The sequence shown here is derived from an EMBL/GenBank/DDBJ whole genome shotgun (WGS) entry which is preliminary data.</text>
</comment>
<dbReference type="STRING" id="177199.A0A420Y868"/>
<accession>A0A420Y868</accession>
<feature type="transmembrane region" description="Helical" evidence="2">
    <location>
        <begin position="43"/>
        <end position="62"/>
    </location>
</feature>
<evidence type="ECO:0000313" key="4">
    <source>
        <dbReference type="Proteomes" id="UP000275385"/>
    </source>
</evidence>
<dbReference type="AlphaFoldDB" id="A0A420Y868"/>
<proteinExistence type="predicted"/>
<protein>
    <submittedName>
        <fullName evidence="3">Uncharacterized protein</fullName>
    </submittedName>
</protein>